<dbReference type="AlphaFoldDB" id="A0A8K0R2V0"/>
<feature type="compositionally biased region" description="Basic and acidic residues" evidence="1">
    <location>
        <begin position="186"/>
        <end position="195"/>
    </location>
</feature>
<feature type="region of interest" description="Disordered" evidence="1">
    <location>
        <begin position="89"/>
        <end position="126"/>
    </location>
</feature>
<sequence length="219" mass="25135">MSTCKTLVRICTNQRRPSFLPITQCRNESTTRRHRKLLALPEAPSYTPDHSAPTLVFNPPSSAPNVYHTPLKFLPKEDKRRQLYSAALQHSTTSAHRRQASPIAAPGTPLHTLSHLPPRPTSALPVPVRAPYEKKYHLTDKEIGEIQTLRSQDPYTWTRVKLAEKFGCSQFFVGMVVKAKERAKEVETEHAEARRKWGQRRRVAREDREKRKALWGRDA</sequence>
<proteinExistence type="predicted"/>
<keyword evidence="2" id="KW-0689">Ribosomal protein</keyword>
<name>A0A8K0R2V0_9PLEO</name>
<dbReference type="EMBL" id="JAGMVJ010000014">
    <property type="protein sequence ID" value="KAH7082334.1"/>
    <property type="molecule type" value="Genomic_DNA"/>
</dbReference>
<evidence type="ECO:0000256" key="1">
    <source>
        <dbReference type="SAM" id="MobiDB-lite"/>
    </source>
</evidence>
<keyword evidence="3" id="KW-1185">Reference proteome</keyword>
<dbReference type="Pfam" id="PF12824">
    <property type="entry name" value="MRP-L20"/>
    <property type="match status" value="1"/>
</dbReference>
<evidence type="ECO:0000313" key="3">
    <source>
        <dbReference type="Proteomes" id="UP000813461"/>
    </source>
</evidence>
<reference evidence="2" key="1">
    <citation type="journal article" date="2021" name="Nat. Commun.">
        <title>Genetic determinants of endophytism in the Arabidopsis root mycobiome.</title>
        <authorList>
            <person name="Mesny F."/>
            <person name="Miyauchi S."/>
            <person name="Thiergart T."/>
            <person name="Pickel B."/>
            <person name="Atanasova L."/>
            <person name="Karlsson M."/>
            <person name="Huettel B."/>
            <person name="Barry K.W."/>
            <person name="Haridas S."/>
            <person name="Chen C."/>
            <person name="Bauer D."/>
            <person name="Andreopoulos W."/>
            <person name="Pangilinan J."/>
            <person name="LaButti K."/>
            <person name="Riley R."/>
            <person name="Lipzen A."/>
            <person name="Clum A."/>
            <person name="Drula E."/>
            <person name="Henrissat B."/>
            <person name="Kohler A."/>
            <person name="Grigoriev I.V."/>
            <person name="Martin F.M."/>
            <person name="Hacquard S."/>
        </authorList>
    </citation>
    <scope>NUCLEOTIDE SEQUENCE</scope>
    <source>
        <strain evidence="2">MPI-SDFR-AT-0120</strain>
    </source>
</reference>
<comment type="caution">
    <text evidence="2">The sequence shown here is derived from an EMBL/GenBank/DDBJ whole genome shotgun (WGS) entry which is preliminary data.</text>
</comment>
<gene>
    <name evidence="2" type="ORF">FB567DRAFT_104508</name>
</gene>
<dbReference type="PANTHER" id="PTHR28266">
    <property type="entry name" value="54S RIBOSOMAL PROTEIN L20, MITOCHONDRIAL"/>
    <property type="match status" value="1"/>
</dbReference>
<dbReference type="PANTHER" id="PTHR28266:SF1">
    <property type="entry name" value="LARGE RIBOSOMAL SUBUNIT PROTEIN ML58"/>
    <property type="match status" value="1"/>
</dbReference>
<evidence type="ECO:0000313" key="2">
    <source>
        <dbReference type="EMBL" id="KAH7082334.1"/>
    </source>
</evidence>
<protein>
    <submittedName>
        <fullName evidence="2">Mitochondrial ribosomal protein subunit L20-domain-containing protein</fullName>
    </submittedName>
</protein>
<dbReference type="GO" id="GO:0003735">
    <property type="term" value="F:structural constituent of ribosome"/>
    <property type="evidence" value="ECO:0007669"/>
    <property type="project" value="TreeGrafter"/>
</dbReference>
<dbReference type="OrthoDB" id="6021263at2759"/>
<feature type="compositionally biased region" description="Basic and acidic residues" evidence="1">
    <location>
        <begin position="204"/>
        <end position="219"/>
    </location>
</feature>
<feature type="region of interest" description="Disordered" evidence="1">
    <location>
        <begin position="186"/>
        <end position="219"/>
    </location>
</feature>
<keyword evidence="2" id="KW-0687">Ribonucleoprotein</keyword>
<dbReference type="InterPro" id="IPR024388">
    <property type="entry name" value="Ribosomal_mL58"/>
</dbReference>
<organism evidence="2 3">
    <name type="scientific">Paraphoma chrysanthemicola</name>
    <dbReference type="NCBI Taxonomy" id="798071"/>
    <lineage>
        <taxon>Eukaryota</taxon>
        <taxon>Fungi</taxon>
        <taxon>Dikarya</taxon>
        <taxon>Ascomycota</taxon>
        <taxon>Pezizomycotina</taxon>
        <taxon>Dothideomycetes</taxon>
        <taxon>Pleosporomycetidae</taxon>
        <taxon>Pleosporales</taxon>
        <taxon>Pleosporineae</taxon>
        <taxon>Phaeosphaeriaceae</taxon>
        <taxon>Paraphoma</taxon>
    </lineage>
</organism>
<dbReference type="Proteomes" id="UP000813461">
    <property type="component" value="Unassembled WGS sequence"/>
</dbReference>
<accession>A0A8K0R2V0</accession>
<dbReference type="GO" id="GO:0005762">
    <property type="term" value="C:mitochondrial large ribosomal subunit"/>
    <property type="evidence" value="ECO:0007669"/>
    <property type="project" value="TreeGrafter"/>
</dbReference>